<keyword evidence="2" id="KW-1185">Reference proteome</keyword>
<dbReference type="AlphaFoldDB" id="A0A1L7WB50"/>
<dbReference type="EMBL" id="FJOF01000019">
    <property type="protein sequence ID" value="CZR49830.1"/>
    <property type="molecule type" value="Genomic_DNA"/>
</dbReference>
<protein>
    <submittedName>
        <fullName evidence="1">Uncharacterized protein</fullName>
    </submittedName>
</protein>
<dbReference type="VEuPathDB" id="FungiDB:FPRO_16038"/>
<organism evidence="1 2">
    <name type="scientific">Fusarium proliferatum (strain ET1)</name>
    <name type="common">Orchid endophyte fungus</name>
    <dbReference type="NCBI Taxonomy" id="1227346"/>
    <lineage>
        <taxon>Eukaryota</taxon>
        <taxon>Fungi</taxon>
        <taxon>Dikarya</taxon>
        <taxon>Ascomycota</taxon>
        <taxon>Pezizomycotina</taxon>
        <taxon>Sordariomycetes</taxon>
        <taxon>Hypocreomycetidae</taxon>
        <taxon>Hypocreales</taxon>
        <taxon>Nectriaceae</taxon>
        <taxon>Fusarium</taxon>
        <taxon>Fusarium fujikuroi species complex</taxon>
    </lineage>
</organism>
<dbReference type="RefSeq" id="XP_031090327.1">
    <property type="nucleotide sequence ID" value="XM_031225139.1"/>
</dbReference>
<gene>
    <name evidence="1" type="ORF">FPRO_16038</name>
</gene>
<name>A0A1L7WB50_FUSPR</name>
<reference evidence="2" key="1">
    <citation type="journal article" date="2016" name="Genome Biol. Evol.">
        <title>Comparative 'omics' of the Fusarium fujikuroi species complex highlights differences in genetic potential and metabolite synthesis.</title>
        <authorList>
            <person name="Niehaus E.-M."/>
            <person name="Muensterkoetter M."/>
            <person name="Proctor R.H."/>
            <person name="Brown D.W."/>
            <person name="Sharon A."/>
            <person name="Idan Y."/>
            <person name="Oren-Young L."/>
            <person name="Sieber C.M."/>
            <person name="Novak O."/>
            <person name="Pencik A."/>
            <person name="Tarkowska D."/>
            <person name="Hromadova K."/>
            <person name="Freeman S."/>
            <person name="Maymon M."/>
            <person name="Elazar M."/>
            <person name="Youssef S.A."/>
            <person name="El-Shabrawy E.S.M."/>
            <person name="Shalaby A.B.A."/>
            <person name="Houterman P."/>
            <person name="Brock N.L."/>
            <person name="Burkhardt I."/>
            <person name="Tsavkelova E.A."/>
            <person name="Dickschat J.S."/>
            <person name="Galuszka P."/>
            <person name="Gueldener U."/>
            <person name="Tudzynski B."/>
        </authorList>
    </citation>
    <scope>NUCLEOTIDE SEQUENCE [LARGE SCALE GENOMIC DNA]</scope>
    <source>
        <strain evidence="2">ET1</strain>
    </source>
</reference>
<dbReference type="GeneID" id="42060893"/>
<comment type="caution">
    <text evidence="1">The sequence shown here is derived from an EMBL/GenBank/DDBJ whole genome shotgun (WGS) entry which is preliminary data.</text>
</comment>
<accession>A0A1L7WB50</accession>
<proteinExistence type="predicted"/>
<dbReference type="Proteomes" id="UP000183971">
    <property type="component" value="Unassembled WGS sequence"/>
</dbReference>
<evidence type="ECO:0000313" key="2">
    <source>
        <dbReference type="Proteomes" id="UP000183971"/>
    </source>
</evidence>
<evidence type="ECO:0000313" key="1">
    <source>
        <dbReference type="EMBL" id="CZR49830.1"/>
    </source>
</evidence>
<sequence length="56" mass="6103">MLVALMEELLLQDRIAVRIQTIAFEEHVVPAKLVETLKNVMAGSSPTGIIIAMLNA</sequence>